<organism evidence="1 3">
    <name type="scientific">Orbilia oligospora</name>
    <name type="common">Nematode-trapping fungus</name>
    <name type="synonym">Arthrobotrys oligospora</name>
    <dbReference type="NCBI Taxonomy" id="2813651"/>
    <lineage>
        <taxon>Eukaryota</taxon>
        <taxon>Fungi</taxon>
        <taxon>Dikarya</taxon>
        <taxon>Ascomycota</taxon>
        <taxon>Pezizomycotina</taxon>
        <taxon>Orbiliomycetes</taxon>
        <taxon>Orbiliales</taxon>
        <taxon>Orbiliaceae</taxon>
        <taxon>Orbilia</taxon>
    </lineage>
</organism>
<accession>A0A7C8JBW6</accession>
<evidence type="ECO:0000313" key="2">
    <source>
        <dbReference type="EMBL" id="KAF3141299.1"/>
    </source>
</evidence>
<name>A0A7C8JBW6_ORBOL</name>
<dbReference type="EMBL" id="WIQZ01000014">
    <property type="protein sequence ID" value="KAF3141299.1"/>
    <property type="molecule type" value="Genomic_DNA"/>
</dbReference>
<evidence type="ECO:0000313" key="1">
    <source>
        <dbReference type="EMBL" id="KAF3109241.1"/>
    </source>
</evidence>
<comment type="caution">
    <text evidence="1">The sequence shown here is derived from an EMBL/GenBank/DDBJ whole genome shotgun (WGS) entry which is preliminary data.</text>
</comment>
<dbReference type="Proteomes" id="UP000475325">
    <property type="component" value="Unassembled WGS sequence"/>
</dbReference>
<evidence type="ECO:0000313" key="4">
    <source>
        <dbReference type="Proteomes" id="UP000480548"/>
    </source>
</evidence>
<reference evidence="3 4" key="1">
    <citation type="submission" date="2019-06" db="EMBL/GenBank/DDBJ databases">
        <authorList>
            <person name="Palmer J.M."/>
        </authorList>
    </citation>
    <scope>NUCLEOTIDE SEQUENCE [LARGE SCALE GENOMIC DNA]</scope>
    <source>
        <strain evidence="1 3">TWF102</strain>
        <strain evidence="2 4">TWF703</strain>
    </source>
</reference>
<protein>
    <submittedName>
        <fullName evidence="1">Uncharacterized protein</fullName>
    </submittedName>
</protein>
<gene>
    <name evidence="1" type="ORF">TWF102_010014</name>
    <name evidence="2" type="ORF">TWF703_002095</name>
</gene>
<dbReference type="EMBL" id="WIQW01000007">
    <property type="protein sequence ID" value="KAF3109241.1"/>
    <property type="molecule type" value="Genomic_DNA"/>
</dbReference>
<evidence type="ECO:0000313" key="3">
    <source>
        <dbReference type="Proteomes" id="UP000475325"/>
    </source>
</evidence>
<proteinExistence type="predicted"/>
<dbReference type="AlphaFoldDB" id="A0A7C8JBW6"/>
<sequence>MAVTLKMVRSLVSQNVKQTVAMMMYDKEWRFEEVGEILRASVRNHVFAADDQLAAGFFRKPDADILTQSL</sequence>
<dbReference type="Proteomes" id="UP000480548">
    <property type="component" value="Unassembled WGS sequence"/>
</dbReference>